<sequence>MAPTPAAPAPERMPALYLSHGAPPLADDPVWPQQLGAWSQDLPQPKAILMVSAHWEEAPLALGATGSVPLVYDFWGFPEHYYAVRYPAPGAPKLADSVRKMLRRAGHPVQDIPDRGLDHGAYVPLVEMYPTADIPVLQISMPTLDPQQLMAIGRKLAPLRDEGVLIVGSGFFTHNLAALRHTGVPGWSSEFDDWGQRALAASDVDALLDFENKSPAGRLAHPRTEHFAPLFVTLGASEGELATGRSVIDGFWMGLAKRSVQFG</sequence>
<evidence type="ECO:0000313" key="8">
    <source>
        <dbReference type="Proteomes" id="UP001431429"/>
    </source>
</evidence>
<dbReference type="CDD" id="cd07363">
    <property type="entry name" value="45_DOPA_Dioxygenase"/>
    <property type="match status" value="1"/>
</dbReference>
<evidence type="ECO:0000313" key="7">
    <source>
        <dbReference type="EMBL" id="MCM2393385.1"/>
    </source>
</evidence>
<keyword evidence="3" id="KW-0479">Metal-binding</keyword>
<reference evidence="7" key="1">
    <citation type="submission" date="2022-06" db="EMBL/GenBank/DDBJ databases">
        <title>Genome public.</title>
        <authorList>
            <person name="Sun Q."/>
        </authorList>
    </citation>
    <scope>NUCLEOTIDE SEQUENCE</scope>
    <source>
        <strain evidence="7">CWNU-1</strain>
    </source>
</reference>
<feature type="domain" description="Extradiol ring-cleavage dioxygenase class III enzyme subunit B" evidence="6">
    <location>
        <begin position="33"/>
        <end position="240"/>
    </location>
</feature>
<protein>
    <submittedName>
        <fullName evidence="7">Dioxygenase</fullName>
    </submittedName>
</protein>
<dbReference type="SUPFAM" id="SSF53213">
    <property type="entry name" value="LigB-like"/>
    <property type="match status" value="1"/>
</dbReference>
<dbReference type="InterPro" id="IPR014436">
    <property type="entry name" value="Extradiol_dOase_DODA"/>
</dbReference>
<comment type="cofactor">
    <cofactor evidence="1">
        <name>Zn(2+)</name>
        <dbReference type="ChEBI" id="CHEBI:29105"/>
    </cofactor>
</comment>
<comment type="caution">
    <text evidence="7">The sequence shown here is derived from an EMBL/GenBank/DDBJ whole genome shotgun (WGS) entry which is preliminary data.</text>
</comment>
<dbReference type="Pfam" id="PF02900">
    <property type="entry name" value="LigB"/>
    <property type="match status" value="1"/>
</dbReference>
<dbReference type="PANTHER" id="PTHR30096:SF0">
    <property type="entry name" value="4,5-DOPA DIOXYGENASE EXTRADIOL-LIKE PROTEIN"/>
    <property type="match status" value="1"/>
</dbReference>
<evidence type="ECO:0000256" key="3">
    <source>
        <dbReference type="ARBA" id="ARBA00022723"/>
    </source>
</evidence>
<organism evidence="7 8">
    <name type="scientific">Streptomyces albipurpureus</name>
    <dbReference type="NCBI Taxonomy" id="2897419"/>
    <lineage>
        <taxon>Bacteria</taxon>
        <taxon>Bacillati</taxon>
        <taxon>Actinomycetota</taxon>
        <taxon>Actinomycetes</taxon>
        <taxon>Kitasatosporales</taxon>
        <taxon>Streptomycetaceae</taxon>
        <taxon>Streptomyces</taxon>
    </lineage>
</organism>
<dbReference type="PANTHER" id="PTHR30096">
    <property type="entry name" value="4,5-DOPA DIOXYGENASE EXTRADIOL-LIKE PROTEIN"/>
    <property type="match status" value="1"/>
</dbReference>
<dbReference type="InterPro" id="IPR004183">
    <property type="entry name" value="Xdiol_dOase_suB"/>
</dbReference>
<dbReference type="GO" id="GO:0051213">
    <property type="term" value="F:dioxygenase activity"/>
    <property type="evidence" value="ECO:0007669"/>
    <property type="project" value="UniProtKB-KW"/>
</dbReference>
<evidence type="ECO:0000256" key="1">
    <source>
        <dbReference type="ARBA" id="ARBA00001947"/>
    </source>
</evidence>
<keyword evidence="8" id="KW-1185">Reference proteome</keyword>
<dbReference type="Proteomes" id="UP001431429">
    <property type="component" value="Unassembled WGS sequence"/>
</dbReference>
<evidence type="ECO:0000256" key="5">
    <source>
        <dbReference type="ARBA" id="ARBA00023002"/>
    </source>
</evidence>
<proteinExistence type="inferred from homology"/>
<dbReference type="Gene3D" id="3.40.830.10">
    <property type="entry name" value="LigB-like"/>
    <property type="match status" value="1"/>
</dbReference>
<evidence type="ECO:0000256" key="2">
    <source>
        <dbReference type="ARBA" id="ARBA00007581"/>
    </source>
</evidence>
<accession>A0ABT0V0G6</accession>
<dbReference type="PIRSF" id="PIRSF006157">
    <property type="entry name" value="Doxgns_DODA"/>
    <property type="match status" value="1"/>
</dbReference>
<gene>
    <name evidence="7" type="ORF">NBG84_34800</name>
</gene>
<comment type="similarity">
    <text evidence="2">Belongs to the DODA-type extradiol aromatic ring-opening dioxygenase family.</text>
</comment>
<name>A0ABT0V0G6_9ACTN</name>
<dbReference type="RefSeq" id="WP_250923675.1">
    <property type="nucleotide sequence ID" value="NZ_JAMQAW010000070.1"/>
</dbReference>
<keyword evidence="7" id="KW-0223">Dioxygenase</keyword>
<evidence type="ECO:0000259" key="6">
    <source>
        <dbReference type="Pfam" id="PF02900"/>
    </source>
</evidence>
<dbReference type="EMBL" id="JAMQAW010000070">
    <property type="protein sequence ID" value="MCM2393385.1"/>
    <property type="molecule type" value="Genomic_DNA"/>
</dbReference>
<keyword evidence="4" id="KW-0862">Zinc</keyword>
<evidence type="ECO:0000256" key="4">
    <source>
        <dbReference type="ARBA" id="ARBA00022833"/>
    </source>
</evidence>
<keyword evidence="5" id="KW-0560">Oxidoreductase</keyword>